<evidence type="ECO:0000256" key="13">
    <source>
        <dbReference type="SAM" id="SignalP"/>
    </source>
</evidence>
<keyword evidence="3" id="KW-0336">GPI-anchor</keyword>
<dbReference type="Pfam" id="PF11838">
    <property type="entry name" value="ERAP1_C"/>
    <property type="match status" value="1"/>
</dbReference>
<dbReference type="GO" id="GO:0070006">
    <property type="term" value="F:metalloaminopeptidase activity"/>
    <property type="evidence" value="ECO:0007669"/>
    <property type="project" value="TreeGrafter"/>
</dbReference>
<evidence type="ECO:0000259" key="16">
    <source>
        <dbReference type="Pfam" id="PF17900"/>
    </source>
</evidence>
<feature type="domain" description="ERAP1-like C-terminal" evidence="15">
    <location>
        <begin position="568"/>
        <end position="634"/>
    </location>
</feature>
<keyword evidence="4 12" id="KW-0645">Protease</keyword>
<keyword evidence="8 12" id="KW-0482">Metalloprotease</keyword>
<feature type="non-terminal residue" evidence="17">
    <location>
        <position position="1"/>
    </location>
</feature>
<dbReference type="Gene3D" id="1.25.50.20">
    <property type="match status" value="1"/>
</dbReference>
<evidence type="ECO:0000256" key="11">
    <source>
        <dbReference type="PIRSR" id="PIRSR634016-4"/>
    </source>
</evidence>
<feature type="binding site" evidence="10">
    <location>
        <position position="356"/>
    </location>
    <ligand>
        <name>Zn(2+)</name>
        <dbReference type="ChEBI" id="CHEBI:29105"/>
        <note>catalytic</note>
    </ligand>
</feature>
<dbReference type="InterPro" id="IPR014782">
    <property type="entry name" value="Peptidase_M1_dom"/>
</dbReference>
<feature type="signal peptide" evidence="13">
    <location>
        <begin position="1"/>
        <end position="18"/>
    </location>
</feature>
<evidence type="ECO:0000256" key="3">
    <source>
        <dbReference type="ARBA" id="ARBA00022622"/>
    </source>
</evidence>
<dbReference type="Gene3D" id="2.60.40.1910">
    <property type="match status" value="1"/>
</dbReference>
<dbReference type="GO" id="GO:0005737">
    <property type="term" value="C:cytoplasm"/>
    <property type="evidence" value="ECO:0007669"/>
    <property type="project" value="TreeGrafter"/>
</dbReference>
<dbReference type="PRINTS" id="PR00756">
    <property type="entry name" value="ALADIPTASE"/>
</dbReference>
<sequence>MNLLKPLLLILILNYAKSLYIHQYFDISDYGVELPNYVKPDHYEITLEQQDEESNKEFFHGICVIFARLIFSSRTIYLHAQKPHIELDTIVVHKQNSTYYGIIPDTVAYYRENHMYSFTFEKELTQGHYVLNISFLTFLDNNKENFFEMHYKNIERENEWMLATQFYPIGARQVFPCLDDPVYKATFNISIKHFSYYMALSNMPARNIIRVSQTMTWTYFRETPVMSTYLVAIMLAEFPNTSFKEINFRYHTLESKLNTEFAQSVIKNLTSYFESEWLCFQKLPKVDHVSIPNFLRHGVEYWGLIFYREAAITYNKKLESVGRKVDVARLIAQKIAHQWYTNLISPTWWTHLWLFEGLTTLLATDAINEVYPEIRIWDLFVVQIHQESLRLDSIIEPLASKVNNPSEINSLFSFAYYVKGPTLLRMLQHAVSKELFYIAIKKFLNINNSQLQITIIVSQSLYFANMCLISLSTSFLNRFDVTEMINNWIYPSQHYPVLKITKTNFKSAVISVENYNSWEEKMPLIPVTTMTLQLNSEIHQNSDIIWLKPTNNGSKPYDDLVLDFNFHWIIINIEQAGYYRVNYKADNWRNIANYLYNNYKKIHVLNRVQMIDDAFYFLVRGQLELSVFFELADYMSTFFLFPESLDFKIRMKHILSNLLNNIGYLETFNDDDFTKSLRQEAARWACIFGVSQCLNNASFHLLHNLCNPDGHRILSWWKSWTFCNGLTESEFDNSTWWLLYDAWKKSNDNAIMEFASCSRSSYVIYNYLNLTINTSEDCNSGNECKDVNMLAKKRVNRFLYTIAKHAKERTILEYIKKNYEKIKPK</sequence>
<dbReference type="InterPro" id="IPR024571">
    <property type="entry name" value="ERAP1-like_C_dom"/>
</dbReference>
<evidence type="ECO:0000256" key="9">
    <source>
        <dbReference type="ARBA" id="ARBA00023288"/>
    </source>
</evidence>
<accession>A0A836FG42</accession>
<comment type="similarity">
    <text evidence="2 12">Belongs to the peptidase M1 family.</text>
</comment>
<feature type="chain" id="PRO_5032333894" description="Aminopeptidase" evidence="13">
    <location>
        <begin position="19"/>
        <end position="825"/>
    </location>
</feature>
<dbReference type="Pfam" id="PF01433">
    <property type="entry name" value="Peptidase_M1"/>
    <property type="match status" value="1"/>
</dbReference>
<keyword evidence="12" id="KW-0031">Aminopeptidase</keyword>
<evidence type="ECO:0000256" key="7">
    <source>
        <dbReference type="ARBA" id="ARBA00022833"/>
    </source>
</evidence>
<evidence type="ECO:0000259" key="15">
    <source>
        <dbReference type="Pfam" id="PF11838"/>
    </source>
</evidence>
<dbReference type="GO" id="GO:0005886">
    <property type="term" value="C:plasma membrane"/>
    <property type="evidence" value="ECO:0007669"/>
    <property type="project" value="UniProtKB-SubCell"/>
</dbReference>
<dbReference type="InterPro" id="IPR050344">
    <property type="entry name" value="Peptidase_M1_aminopeptidases"/>
</dbReference>
<dbReference type="Gene3D" id="1.10.390.10">
    <property type="entry name" value="Neutral Protease Domain 2"/>
    <property type="match status" value="1"/>
</dbReference>
<keyword evidence="9" id="KW-0449">Lipoprotein</keyword>
<keyword evidence="5 10" id="KW-0479">Metal-binding</keyword>
<evidence type="ECO:0000256" key="2">
    <source>
        <dbReference type="ARBA" id="ARBA00010136"/>
    </source>
</evidence>
<dbReference type="Pfam" id="PF17900">
    <property type="entry name" value="Peptidase_M1_N"/>
    <property type="match status" value="1"/>
</dbReference>
<protein>
    <recommendedName>
        <fullName evidence="12">Aminopeptidase</fullName>
        <ecNumber evidence="12">3.4.11.-</ecNumber>
    </recommendedName>
</protein>
<comment type="cofactor">
    <cofactor evidence="10 12">
        <name>Zn(2+)</name>
        <dbReference type="ChEBI" id="CHEBI:29105"/>
    </cofactor>
    <text evidence="10 12">Binds 1 zinc ion per subunit.</text>
</comment>
<keyword evidence="18" id="KW-1185">Reference proteome</keyword>
<dbReference type="InterPro" id="IPR001930">
    <property type="entry name" value="Peptidase_M1"/>
</dbReference>
<feature type="site" description="Transition state stabilizer" evidence="11">
    <location>
        <position position="417"/>
    </location>
</feature>
<dbReference type="InterPro" id="IPR045357">
    <property type="entry name" value="Aminopeptidase_N-like_N"/>
</dbReference>
<dbReference type="AlphaFoldDB" id="A0A836FG42"/>
<evidence type="ECO:0000313" key="17">
    <source>
        <dbReference type="EMBL" id="KAG5324201.1"/>
    </source>
</evidence>
<keyword evidence="7 10" id="KW-0862">Zinc</keyword>
<dbReference type="PANTHER" id="PTHR11533:SF294">
    <property type="entry name" value="THYROTROPIN-RELEASING HORMONE-DEGRADING ECTOENZYME"/>
    <property type="match status" value="1"/>
</dbReference>
<evidence type="ECO:0000256" key="4">
    <source>
        <dbReference type="ARBA" id="ARBA00022670"/>
    </source>
</evidence>
<evidence type="ECO:0000256" key="10">
    <source>
        <dbReference type="PIRSR" id="PIRSR634016-3"/>
    </source>
</evidence>
<keyword evidence="3" id="KW-0472">Membrane</keyword>
<name>A0A836FG42_9HYME</name>
<keyword evidence="3" id="KW-0325">Glycoprotein</keyword>
<comment type="caution">
    <text evidence="17">The sequence shown here is derived from an EMBL/GenBank/DDBJ whole genome shotgun (WGS) entry which is preliminary data.</text>
</comment>
<keyword evidence="6 12" id="KW-0378">Hydrolase</keyword>
<keyword evidence="13" id="KW-0732">Signal</keyword>
<dbReference type="Proteomes" id="UP000668214">
    <property type="component" value="Unassembled WGS sequence"/>
</dbReference>
<dbReference type="GO" id="GO:0006508">
    <property type="term" value="P:proteolysis"/>
    <property type="evidence" value="ECO:0007669"/>
    <property type="project" value="UniProtKB-KW"/>
</dbReference>
<reference evidence="17" key="1">
    <citation type="submission" date="2020-02" db="EMBL/GenBank/DDBJ databases">
        <title>Relaxed selection underlies rapid genomic changes in the transitions from sociality to social parasitism in ants.</title>
        <authorList>
            <person name="Bi X."/>
        </authorList>
    </citation>
    <scope>NUCLEOTIDE SEQUENCE</scope>
    <source>
        <strain evidence="17">BGI-DK2014c</strain>
        <tissue evidence="17">Whole body</tissue>
    </source>
</reference>
<dbReference type="EMBL" id="JAANIA010000453">
    <property type="protein sequence ID" value="KAG5324201.1"/>
    <property type="molecule type" value="Genomic_DNA"/>
</dbReference>
<dbReference type="GO" id="GO:0008270">
    <property type="term" value="F:zinc ion binding"/>
    <property type="evidence" value="ECO:0007669"/>
    <property type="project" value="UniProtKB-UniRule"/>
</dbReference>
<dbReference type="CDD" id="cd09601">
    <property type="entry name" value="M1_APN-Q_like"/>
    <property type="match status" value="1"/>
</dbReference>
<evidence type="ECO:0000256" key="8">
    <source>
        <dbReference type="ARBA" id="ARBA00023049"/>
    </source>
</evidence>
<feature type="domain" description="Peptidase M1 membrane alanine aminopeptidase" evidence="14">
    <location>
        <begin position="267"/>
        <end position="450"/>
    </location>
</feature>
<dbReference type="InterPro" id="IPR042097">
    <property type="entry name" value="Aminopeptidase_N-like_N_sf"/>
</dbReference>
<feature type="binding site" evidence="10">
    <location>
        <position position="337"/>
    </location>
    <ligand>
        <name>Zn(2+)</name>
        <dbReference type="ChEBI" id="CHEBI:29105"/>
        <note>catalytic</note>
    </ligand>
</feature>
<organism evidence="17 18">
    <name type="scientific">Pseudoatta argentina</name>
    <dbReference type="NCBI Taxonomy" id="621737"/>
    <lineage>
        <taxon>Eukaryota</taxon>
        <taxon>Metazoa</taxon>
        <taxon>Ecdysozoa</taxon>
        <taxon>Arthropoda</taxon>
        <taxon>Hexapoda</taxon>
        <taxon>Insecta</taxon>
        <taxon>Pterygota</taxon>
        <taxon>Neoptera</taxon>
        <taxon>Endopterygota</taxon>
        <taxon>Hymenoptera</taxon>
        <taxon>Apocrita</taxon>
        <taxon>Aculeata</taxon>
        <taxon>Formicoidea</taxon>
        <taxon>Formicidae</taxon>
        <taxon>Myrmicinae</taxon>
        <taxon>Pseudoatta</taxon>
    </lineage>
</organism>
<feature type="domain" description="Aminopeptidase N-like N-terminal" evidence="16">
    <location>
        <begin position="39"/>
        <end position="230"/>
    </location>
</feature>
<evidence type="ECO:0000256" key="6">
    <source>
        <dbReference type="ARBA" id="ARBA00022801"/>
    </source>
</evidence>
<evidence type="ECO:0000256" key="1">
    <source>
        <dbReference type="ARBA" id="ARBA00004609"/>
    </source>
</evidence>
<evidence type="ECO:0000256" key="12">
    <source>
        <dbReference type="RuleBase" id="RU364040"/>
    </source>
</evidence>
<dbReference type="EC" id="3.4.11.-" evidence="12"/>
<dbReference type="PANTHER" id="PTHR11533">
    <property type="entry name" value="PROTEASE M1 ZINC METALLOPROTEASE"/>
    <property type="match status" value="1"/>
</dbReference>
<dbReference type="GO" id="GO:0042277">
    <property type="term" value="F:peptide binding"/>
    <property type="evidence" value="ECO:0007669"/>
    <property type="project" value="TreeGrafter"/>
</dbReference>
<dbReference type="SUPFAM" id="SSF63737">
    <property type="entry name" value="Leukotriene A4 hydrolase N-terminal domain"/>
    <property type="match status" value="1"/>
</dbReference>
<dbReference type="GO" id="GO:0005615">
    <property type="term" value="C:extracellular space"/>
    <property type="evidence" value="ECO:0007669"/>
    <property type="project" value="TreeGrafter"/>
</dbReference>
<dbReference type="SUPFAM" id="SSF55486">
    <property type="entry name" value="Metalloproteases ('zincins'), catalytic domain"/>
    <property type="match status" value="1"/>
</dbReference>
<comment type="subcellular location">
    <subcellularLocation>
        <location evidence="1">Cell membrane</location>
        <topology evidence="1">Lipid-anchor</topology>
        <topology evidence="1">GPI-anchor</topology>
    </subcellularLocation>
</comment>
<evidence type="ECO:0000313" key="18">
    <source>
        <dbReference type="Proteomes" id="UP000668214"/>
    </source>
</evidence>
<evidence type="ECO:0000259" key="14">
    <source>
        <dbReference type="Pfam" id="PF01433"/>
    </source>
</evidence>
<feature type="non-terminal residue" evidence="17">
    <location>
        <position position="825"/>
    </location>
</feature>
<gene>
    <name evidence="17" type="primary">Trhde_2</name>
    <name evidence="17" type="ORF">G6Z78_0004334</name>
</gene>
<dbReference type="InterPro" id="IPR034016">
    <property type="entry name" value="M1_APN-typ"/>
</dbReference>
<dbReference type="GO" id="GO:0043171">
    <property type="term" value="P:peptide catabolic process"/>
    <property type="evidence" value="ECO:0007669"/>
    <property type="project" value="TreeGrafter"/>
</dbReference>
<dbReference type="GO" id="GO:0098552">
    <property type="term" value="C:side of membrane"/>
    <property type="evidence" value="ECO:0007669"/>
    <property type="project" value="UniProtKB-KW"/>
</dbReference>
<proteinExistence type="inferred from homology"/>
<evidence type="ECO:0000256" key="5">
    <source>
        <dbReference type="ARBA" id="ARBA00022723"/>
    </source>
</evidence>
<dbReference type="InterPro" id="IPR027268">
    <property type="entry name" value="Peptidase_M4/M1_CTD_sf"/>
</dbReference>
<dbReference type="Gene3D" id="2.60.40.1730">
    <property type="entry name" value="tricorn interacting facor f3 domain"/>
    <property type="match status" value="1"/>
</dbReference>